<sequence>MPINLITAKLNETSTKGEVVIQISPRLIAIKDTSPFPSIPRLLRRHAGMPKAQFAGAKSIAFLPVSKHGKDKRGK</sequence>
<evidence type="ECO:0000313" key="2">
    <source>
        <dbReference type="Proteomes" id="UP000030645"/>
    </source>
</evidence>
<dbReference type="AlphaFoldDB" id="W9RUS7"/>
<keyword evidence="2" id="KW-1185">Reference proteome</keyword>
<proteinExistence type="predicted"/>
<organism evidence="1 2">
    <name type="scientific">Morus notabilis</name>
    <dbReference type="NCBI Taxonomy" id="981085"/>
    <lineage>
        <taxon>Eukaryota</taxon>
        <taxon>Viridiplantae</taxon>
        <taxon>Streptophyta</taxon>
        <taxon>Embryophyta</taxon>
        <taxon>Tracheophyta</taxon>
        <taxon>Spermatophyta</taxon>
        <taxon>Magnoliopsida</taxon>
        <taxon>eudicotyledons</taxon>
        <taxon>Gunneridae</taxon>
        <taxon>Pentapetalae</taxon>
        <taxon>rosids</taxon>
        <taxon>fabids</taxon>
        <taxon>Rosales</taxon>
        <taxon>Moraceae</taxon>
        <taxon>Moreae</taxon>
        <taxon>Morus</taxon>
    </lineage>
</organism>
<evidence type="ECO:0000313" key="1">
    <source>
        <dbReference type="EMBL" id="EXB96875.1"/>
    </source>
</evidence>
<dbReference type="EMBL" id="KE345251">
    <property type="protein sequence ID" value="EXB96875.1"/>
    <property type="molecule type" value="Genomic_DNA"/>
</dbReference>
<accession>W9RUS7</accession>
<dbReference type="Proteomes" id="UP000030645">
    <property type="component" value="Unassembled WGS sequence"/>
</dbReference>
<name>W9RUS7_9ROSA</name>
<reference evidence="2" key="1">
    <citation type="submission" date="2013-01" db="EMBL/GenBank/DDBJ databases">
        <title>Draft Genome Sequence of a Mulberry Tree, Morus notabilis C.K. Schneid.</title>
        <authorList>
            <person name="He N."/>
            <person name="Zhao S."/>
        </authorList>
    </citation>
    <scope>NUCLEOTIDE SEQUENCE</scope>
</reference>
<gene>
    <name evidence="1" type="ORF">L484_016649</name>
</gene>
<protein>
    <submittedName>
        <fullName evidence="1">Uncharacterized protein</fullName>
    </submittedName>
</protein>